<dbReference type="STRING" id="98403.A0A151GNG1"/>
<dbReference type="Gene3D" id="3.40.50.1110">
    <property type="entry name" value="SGNH hydrolase"/>
    <property type="match status" value="1"/>
</dbReference>
<organism evidence="2 3">
    <name type="scientific">Drechmeria coniospora</name>
    <name type="common">Nematophagous fungus</name>
    <name type="synonym">Meria coniospora</name>
    <dbReference type="NCBI Taxonomy" id="98403"/>
    <lineage>
        <taxon>Eukaryota</taxon>
        <taxon>Fungi</taxon>
        <taxon>Dikarya</taxon>
        <taxon>Ascomycota</taxon>
        <taxon>Pezizomycotina</taxon>
        <taxon>Sordariomycetes</taxon>
        <taxon>Hypocreomycetidae</taxon>
        <taxon>Hypocreales</taxon>
        <taxon>Ophiocordycipitaceae</taxon>
        <taxon>Drechmeria</taxon>
    </lineage>
</organism>
<dbReference type="InterPro" id="IPR036514">
    <property type="entry name" value="SGNH_hydro_sf"/>
</dbReference>
<dbReference type="GeneID" id="63718268"/>
<name>A0A151GNG1_DRECN</name>
<dbReference type="InParanoid" id="A0A151GNG1"/>
<reference evidence="2 3" key="1">
    <citation type="journal article" date="2016" name="Sci. Rep.">
        <title>Insights into Adaptations to a Near-Obligate Nematode Endoparasitic Lifestyle from the Finished Genome of Drechmeria coniospora.</title>
        <authorList>
            <person name="Zhang L."/>
            <person name="Zhou Z."/>
            <person name="Guo Q."/>
            <person name="Fokkens L."/>
            <person name="Miskei M."/>
            <person name="Pocsi I."/>
            <person name="Zhang W."/>
            <person name="Chen M."/>
            <person name="Wang L."/>
            <person name="Sun Y."/>
            <person name="Donzelli B.G."/>
            <person name="Gibson D.M."/>
            <person name="Nelson D.R."/>
            <person name="Luo J.G."/>
            <person name="Rep M."/>
            <person name="Liu H."/>
            <person name="Yang S."/>
            <person name="Wang J."/>
            <person name="Krasnoff S.B."/>
            <person name="Xu Y."/>
            <person name="Molnar I."/>
            <person name="Lin M."/>
        </authorList>
    </citation>
    <scope>NUCLEOTIDE SEQUENCE [LARGE SCALE GENOMIC DNA]</scope>
    <source>
        <strain evidence="2 3">ARSEF 6962</strain>
    </source>
</reference>
<keyword evidence="3" id="KW-1185">Reference proteome</keyword>
<dbReference type="PANTHER" id="PTHR30383">
    <property type="entry name" value="THIOESTERASE 1/PROTEASE 1/LYSOPHOSPHOLIPASE L1"/>
    <property type="match status" value="1"/>
</dbReference>
<gene>
    <name evidence="2" type="ORF">DCS_05625</name>
</gene>
<comment type="caution">
    <text evidence="2">The sequence shown here is derived from an EMBL/GenBank/DDBJ whole genome shotgun (WGS) entry which is preliminary data.</text>
</comment>
<dbReference type="SUPFAM" id="SSF52266">
    <property type="entry name" value="SGNH hydrolase"/>
    <property type="match status" value="1"/>
</dbReference>
<evidence type="ECO:0000313" key="3">
    <source>
        <dbReference type="Proteomes" id="UP000076580"/>
    </source>
</evidence>
<dbReference type="RefSeq" id="XP_040657960.1">
    <property type="nucleotide sequence ID" value="XM_040802927.1"/>
</dbReference>
<proteinExistence type="predicted"/>
<dbReference type="EMBL" id="LAYC01000002">
    <property type="protein sequence ID" value="KYK58608.1"/>
    <property type="molecule type" value="Genomic_DNA"/>
</dbReference>
<dbReference type="InterPro" id="IPR051532">
    <property type="entry name" value="Ester_Hydrolysis_Enzymes"/>
</dbReference>
<dbReference type="PANTHER" id="PTHR30383:SF19">
    <property type="entry name" value="FIBRONECTIN TYPE-III DOMAIN-CONTAINING PROTEIN"/>
    <property type="match status" value="1"/>
</dbReference>
<dbReference type="AlphaFoldDB" id="A0A151GNG1"/>
<sequence>MADGPLSILCFGDSLTQGYHSFGMGKNPYGEKLEETLKAAMPGRDIRVYVNGVPGDFATGQAFSRRLRQASRRIRAGPTGDVRPYDWVIILGGTNDLARCCTGQMIVDALKACWDIPLAKGSKVLALTVPESRPKPDWLAAQLVRSPLPRLLSVPSLGSPRADHDAVAPPLTRLASYSFDLHAKVPFHSLSVADQDKYWDDGLHLTADGYWWMGGHIADGLLQIFETMGGGQQKMAPQ</sequence>
<dbReference type="InterPro" id="IPR013830">
    <property type="entry name" value="SGNH_hydro"/>
</dbReference>
<evidence type="ECO:0000313" key="2">
    <source>
        <dbReference type="EMBL" id="KYK58608.1"/>
    </source>
</evidence>
<dbReference type="GO" id="GO:0004622">
    <property type="term" value="F:phosphatidylcholine lysophospholipase activity"/>
    <property type="evidence" value="ECO:0007669"/>
    <property type="project" value="TreeGrafter"/>
</dbReference>
<feature type="domain" description="SGNH hydrolase-type esterase" evidence="1">
    <location>
        <begin position="10"/>
        <end position="211"/>
    </location>
</feature>
<dbReference type="CDD" id="cd00229">
    <property type="entry name" value="SGNH_hydrolase"/>
    <property type="match status" value="1"/>
</dbReference>
<protein>
    <recommendedName>
        <fullName evidence="1">SGNH hydrolase-type esterase domain-containing protein</fullName>
    </recommendedName>
</protein>
<dbReference type="Proteomes" id="UP000076580">
    <property type="component" value="Chromosome 02"/>
</dbReference>
<dbReference type="Pfam" id="PF13472">
    <property type="entry name" value="Lipase_GDSL_2"/>
    <property type="match status" value="1"/>
</dbReference>
<evidence type="ECO:0000259" key="1">
    <source>
        <dbReference type="Pfam" id="PF13472"/>
    </source>
</evidence>
<accession>A0A151GNG1</accession>